<dbReference type="InterPro" id="IPR053014">
    <property type="entry name" value="Cuticle_assoc_divergent"/>
</dbReference>
<keyword evidence="3" id="KW-1185">Reference proteome</keyword>
<keyword evidence="2" id="KW-0732">Signal</keyword>
<protein>
    <submittedName>
        <fullName evidence="4">EB domain-containing protein</fullName>
    </submittedName>
</protein>
<name>A0A183CHX0_GLOPA</name>
<organism evidence="3 4">
    <name type="scientific">Globodera pallida</name>
    <name type="common">Potato cyst nematode worm</name>
    <name type="synonym">Heterodera pallida</name>
    <dbReference type="NCBI Taxonomy" id="36090"/>
    <lineage>
        <taxon>Eukaryota</taxon>
        <taxon>Metazoa</taxon>
        <taxon>Ecdysozoa</taxon>
        <taxon>Nematoda</taxon>
        <taxon>Chromadorea</taxon>
        <taxon>Rhabditida</taxon>
        <taxon>Tylenchina</taxon>
        <taxon>Tylenchomorpha</taxon>
        <taxon>Tylenchoidea</taxon>
        <taxon>Heteroderidae</taxon>
        <taxon>Heteroderinae</taxon>
        <taxon>Globodera</taxon>
    </lineage>
</organism>
<evidence type="ECO:0000256" key="1">
    <source>
        <dbReference type="SAM" id="MobiDB-lite"/>
    </source>
</evidence>
<dbReference type="InterPro" id="IPR006150">
    <property type="entry name" value="Cys_repeat_1"/>
</dbReference>
<reference evidence="3" key="1">
    <citation type="submission" date="2013-12" db="EMBL/GenBank/DDBJ databases">
        <authorList>
            <person name="Aslett M."/>
        </authorList>
    </citation>
    <scope>NUCLEOTIDE SEQUENCE [LARGE SCALE GENOMIC DNA]</scope>
    <source>
        <strain evidence="3">Lindley</strain>
    </source>
</reference>
<dbReference type="PANTHER" id="PTHR46339:SF15">
    <property type="entry name" value="CC DOMAIN-CONTAINING PROTEIN"/>
    <property type="match status" value="1"/>
</dbReference>
<feature type="region of interest" description="Disordered" evidence="1">
    <location>
        <begin position="1137"/>
        <end position="1157"/>
    </location>
</feature>
<dbReference type="SMART" id="SM00289">
    <property type="entry name" value="WR1"/>
    <property type="match status" value="22"/>
</dbReference>
<dbReference type="InterPro" id="IPR028150">
    <property type="entry name" value="Lustrin_cystein"/>
</dbReference>
<feature type="signal peptide" evidence="2">
    <location>
        <begin position="1"/>
        <end position="44"/>
    </location>
</feature>
<evidence type="ECO:0000256" key="2">
    <source>
        <dbReference type="SAM" id="SignalP"/>
    </source>
</evidence>
<feature type="compositionally biased region" description="Pro residues" evidence="1">
    <location>
        <begin position="1137"/>
        <end position="1156"/>
    </location>
</feature>
<evidence type="ECO:0000313" key="4">
    <source>
        <dbReference type="WBParaSite" id="GPLIN_001247600"/>
    </source>
</evidence>
<dbReference type="Proteomes" id="UP000050741">
    <property type="component" value="Unassembled WGS sequence"/>
</dbReference>
<feature type="chain" id="PRO_5008147630" evidence="2">
    <location>
        <begin position="45"/>
        <end position="1552"/>
    </location>
</feature>
<dbReference type="WBParaSite" id="GPLIN_001247600">
    <property type="protein sequence ID" value="GPLIN_001247600"/>
    <property type="gene ID" value="GPLIN_001247600"/>
</dbReference>
<reference evidence="4" key="3">
    <citation type="submission" date="2016-06" db="UniProtKB">
        <authorList>
            <consortium name="WormBaseParasite"/>
        </authorList>
    </citation>
    <scope>IDENTIFICATION</scope>
</reference>
<reference evidence="3" key="2">
    <citation type="submission" date="2014-05" db="EMBL/GenBank/DDBJ databases">
        <title>The genome and life-stage specific transcriptomes of Globodera pallida elucidate key aspects of plant parasitism by a cyst nematode.</title>
        <authorList>
            <person name="Cotton J.A."/>
            <person name="Lilley C.J."/>
            <person name="Jones L.M."/>
            <person name="Kikuchi T."/>
            <person name="Reid A.J."/>
            <person name="Thorpe P."/>
            <person name="Tsai I.J."/>
            <person name="Beasley H."/>
            <person name="Blok V."/>
            <person name="Cock P.J.A."/>
            <person name="Van den Akker S.E."/>
            <person name="Holroyd N."/>
            <person name="Hunt M."/>
            <person name="Mantelin S."/>
            <person name="Naghra H."/>
            <person name="Pain A."/>
            <person name="Palomares-Rius J.E."/>
            <person name="Zarowiecki M."/>
            <person name="Berriman M."/>
            <person name="Jones J.T."/>
            <person name="Urwin P.E."/>
        </authorList>
    </citation>
    <scope>NUCLEOTIDE SEQUENCE [LARGE SCALE GENOMIC DNA]</scope>
    <source>
        <strain evidence="3">Lindley</strain>
    </source>
</reference>
<dbReference type="Pfam" id="PF14625">
    <property type="entry name" value="Lustrin_cystein"/>
    <property type="match status" value="17"/>
</dbReference>
<accession>A0A183CHX0</accession>
<sequence length="1552" mass="167164">MTTVTPSSNAAAPAQLTATLRVPSRHMHAALLLLLCSSVHICCSSNTVPSNAGISTGELCGAQGRLLLMPPNQTVLQCQHDSDCLPPAACDARSRVCCVQPLDQEAPPVGCPKGTRQLQNVNGEWLSCEPTRPSSCPGGALCYEDSLDGQYRCCGKDPGEGCGTGQRVLRHANNGSVQLCVPGALPECPGNAVCEWSFSIDRFQCCEPDSGCPAGEVPMFDINDEVLTCSPQRPTACPQAAHCRFNFWTAENQCCAAARQENKISSSDGQKLILYNEDCPSGEIPYIELGTTELKHCEDTMDCPLEFRCHRRICCGPTGQCPRQAEHPLHDDHGNVRFCLLTRPEECPDNSKCRETLHALSGTPTGQRVCCGMMASFFECAASAGGQPFPTAEYPQVCEMDNPVQCPQDTICQASSVPGVSICCTGGDVQRRALCPKGWSAPDKLNIFCHPTIRGSCPSFAACLLSPVTQQFVCCEPGDDDDGEIPYIELGTTELKHCEDTMDCPLEFRCHRRICCGPTGQCPRQAEHPLHDDHGNVRFCLLTRPEVCPDNSKCRETLHALSGTPTGQRVCCGVMASFFECAASAGGQPFPTAEYPQVCEMDNPVQCPQDTICQASSVPGVSICCTGGDVQRRALCPKGWSAPDTLNIFCHPTIRGSCPSFAACLLSPVTQQFVCCEPGDDDDEELMHHHLRKHHHPRTRQRDHSQTERSVSVHSLSCPNQDDRMELLNNGNARHCTIDGRVPCSDGFICERSAENARVAVCCSAQRAPSRRVQRPQHGRDEPTYRCPSGAQVPVLRNGQNVFCDLGAQRCPSGSSCASALNAFGMMICCRNARQTLPLCPVGMQPETSAIGYVPCDFLAPDQCSEGYQCVHSRDDPEMNICCSRLRNQPPSPATTPICPNQQILLRDGASPRYCSPRQGISACPNGYQCEESLVQPNVFVCCSIPALAMCPQGFESSLDLRTQNPIRCSPMDVSMCPAEAQCLEAMNRANEFLCCESTEPGRVCPLPGQAALLRPNGRPEECTGPGSPCSKSSYTCQLSNVLNRYVCCGTPTAVVLCADGRETYQQEPGRVVQCNPINWPNECPAGYECALSNRPGIHVCCRQLPGPPPNPNVVFAASRICCFEFVFENFSDFLNPPEPNTDMPPPPPLQPPTQQPPASITFRPPVDELTCPVGWSAYEDQRGAHHFCQDALDMTCPHGFSCAQSSVSGIFMCCRLASSIQCPRDYSTLMVNNNPRLCSLTVLRRSVVVPYPGASGTVPMPSSLATRTATSAADTPHTCPSGYTCMQSSVPAVYVCCGSSGLGIAGGFGSGILPPAPPQPPAVPAPLMPALPPGTSGLITTGQAGQPYCLDGQIPAYLGQLMRYCVMLGQASECPPSYVCAMSNRAGLYVCCHPFPVVRRASMAQQMRDYSSLTEPIIAHCPDNREPYRIPDTGELLNCGPDLPGAQRQCPRNFVCKRGVQQLRAKDTPRVCCSPIAFCPGARLPQVDTRTHQAKRCLLDAVHSNDRASPTDDASRGDHGQGTAAHCAPPFTCQPSTVPDIAVCCKSPAGI</sequence>
<proteinExistence type="predicted"/>
<feature type="region of interest" description="Disordered" evidence="1">
    <location>
        <begin position="691"/>
        <end position="716"/>
    </location>
</feature>
<dbReference type="PANTHER" id="PTHR46339">
    <property type="entry name" value="PROTEIN CBG15282-RELATED"/>
    <property type="match status" value="1"/>
</dbReference>
<evidence type="ECO:0000313" key="3">
    <source>
        <dbReference type="Proteomes" id="UP000050741"/>
    </source>
</evidence>